<dbReference type="SMART" id="SM00044">
    <property type="entry name" value="CYCc"/>
    <property type="match status" value="1"/>
</dbReference>
<dbReference type="PANTHER" id="PTHR43081">
    <property type="entry name" value="ADENYLATE CYCLASE, TERMINAL-DIFFERENTIATION SPECIFIC-RELATED"/>
    <property type="match status" value="1"/>
</dbReference>
<dbReference type="Pfam" id="PF05226">
    <property type="entry name" value="CHASE2"/>
    <property type="match status" value="1"/>
</dbReference>
<feature type="transmembrane region" description="Helical" evidence="1">
    <location>
        <begin position="384"/>
        <end position="401"/>
    </location>
</feature>
<dbReference type="PROSITE" id="PS50125">
    <property type="entry name" value="GUANYLATE_CYCLASE_2"/>
    <property type="match status" value="1"/>
</dbReference>
<dbReference type="SMART" id="SM01080">
    <property type="entry name" value="CHASE2"/>
    <property type="match status" value="1"/>
</dbReference>
<dbReference type="GO" id="GO:0004016">
    <property type="term" value="F:adenylate cyclase activity"/>
    <property type="evidence" value="ECO:0007669"/>
    <property type="project" value="UniProtKB-ARBA"/>
</dbReference>
<dbReference type="EC" id="4.6.1.-" evidence="3"/>
<keyword evidence="1" id="KW-1133">Transmembrane helix</keyword>
<accession>A0AAU7F7A2</accession>
<evidence type="ECO:0000259" key="2">
    <source>
        <dbReference type="PROSITE" id="PS50125"/>
    </source>
</evidence>
<dbReference type="EMBL" id="CP157355">
    <property type="protein sequence ID" value="XBL99622.1"/>
    <property type="molecule type" value="Genomic_DNA"/>
</dbReference>
<dbReference type="CDD" id="cd07302">
    <property type="entry name" value="CHD"/>
    <property type="match status" value="1"/>
</dbReference>
<gene>
    <name evidence="3" type="ORF">ABHF33_11130</name>
</gene>
<feature type="transmembrane region" description="Helical" evidence="1">
    <location>
        <begin position="407"/>
        <end position="432"/>
    </location>
</feature>
<organism evidence="3">
    <name type="scientific">Chitinibacter mangrovi</name>
    <dbReference type="NCBI Taxonomy" id="3153927"/>
    <lineage>
        <taxon>Bacteria</taxon>
        <taxon>Pseudomonadati</taxon>
        <taxon>Pseudomonadota</taxon>
        <taxon>Betaproteobacteria</taxon>
        <taxon>Neisseriales</taxon>
        <taxon>Chitinibacteraceae</taxon>
        <taxon>Chitinibacter</taxon>
    </lineage>
</organism>
<dbReference type="InterPro" id="IPR029787">
    <property type="entry name" value="Nucleotide_cyclase"/>
</dbReference>
<dbReference type="AlphaFoldDB" id="A0AAU7F7A2"/>
<dbReference type="InterPro" id="IPR050697">
    <property type="entry name" value="Adenylyl/Guanylyl_Cyclase_3/4"/>
</dbReference>
<keyword evidence="3" id="KW-0456">Lyase</keyword>
<dbReference type="InterPro" id="IPR007890">
    <property type="entry name" value="CHASE2"/>
</dbReference>
<keyword evidence="1" id="KW-0812">Transmembrane</keyword>
<dbReference type="Gene3D" id="3.30.70.1230">
    <property type="entry name" value="Nucleotide cyclase"/>
    <property type="match status" value="1"/>
</dbReference>
<dbReference type="SUPFAM" id="SSF55073">
    <property type="entry name" value="Nucleotide cyclase"/>
    <property type="match status" value="1"/>
</dbReference>
<protein>
    <submittedName>
        <fullName evidence="3">Adenylate/guanylate cyclase domain-containing protein</fullName>
        <ecNumber evidence="3">4.6.1.-</ecNumber>
    </submittedName>
</protein>
<dbReference type="GO" id="GO:0009190">
    <property type="term" value="P:cyclic nucleotide biosynthetic process"/>
    <property type="evidence" value="ECO:0007669"/>
    <property type="project" value="InterPro"/>
</dbReference>
<dbReference type="PANTHER" id="PTHR43081:SF1">
    <property type="entry name" value="ADENYLATE CYCLASE, TERMINAL-DIFFERENTIATION SPECIFIC"/>
    <property type="match status" value="1"/>
</dbReference>
<feature type="domain" description="Guanylate cyclase" evidence="2">
    <location>
        <begin position="472"/>
        <end position="604"/>
    </location>
</feature>
<proteinExistence type="predicted"/>
<keyword evidence="1" id="KW-0472">Membrane</keyword>
<dbReference type="KEGG" id="cmav:ABHF33_11130"/>
<sequence>MRYGSWVAAVMIVMAVLGQTQGLLPGLERWSYDVRVRLSATGNVPLQQVATIRIDDASLQQIGRWPWPRETQAQLLEILVHDYGVRLIGLDIVLAEPEQNQLQREWAALCRDLGGEQDSRCQQWQQRLQPLLLPEQRLMRALTQLPVVGGMYFLPEVRQSGALPEGIALESGLNLFPVARGFGGNWQGLAKALPDAGFLNTQVDDDGVVRRVPLLIRYQERLYPALAARMAARLADPAAPVIEPLMLSDDSGARVLDGVRLGQRVVHRLDTAGRVLLPQFGPAGAVPGFSAADILHRRVDKSALQGKAVLIGATAPGLQDIRATPVSPIYPGLEAQASLLIGILSGQLAWQPPLATLLMLPLMVIIGGLLAWRFARDDFLRCHLWFALAIGALIGQAYWAWQQFRWVLPVVWPLIMVVALYLRMVLASRFLAFRQHRLLKARFGEYIPPQIVAKLDSATLQQGMSPEVRSMTVLFADVCDFTAIAEQLSPDDLAELLNLYLSAMTEQIHANQGVVDKYIGDAIMAFWGAPVADELQHAHAVQASLDMQSSLIELNRQFAVRGWPELAMGIALHAGSMRVGNMGSRYRRAYTVMGDAVNVAARTESLTRVYQQGFLVTEALVQALPQYAWLEIDRVRVKGRQQAISLYTLPPASDLRWLAAWQPLRAACLQGDAVLAAEYLAQCRALGLPDGLYHSYQARLANWPADGIWSWQSK</sequence>
<evidence type="ECO:0000313" key="3">
    <source>
        <dbReference type="EMBL" id="XBL99622.1"/>
    </source>
</evidence>
<evidence type="ECO:0000256" key="1">
    <source>
        <dbReference type="SAM" id="Phobius"/>
    </source>
</evidence>
<feature type="transmembrane region" description="Helical" evidence="1">
    <location>
        <begin position="354"/>
        <end position="372"/>
    </location>
</feature>
<dbReference type="RefSeq" id="WP_348944038.1">
    <property type="nucleotide sequence ID" value="NZ_CP157355.1"/>
</dbReference>
<dbReference type="Pfam" id="PF00211">
    <property type="entry name" value="Guanylate_cyc"/>
    <property type="match status" value="1"/>
</dbReference>
<reference evidence="3" key="1">
    <citation type="submission" date="2024-05" db="EMBL/GenBank/DDBJ databases">
        <authorList>
            <person name="Yang L."/>
            <person name="Pan L."/>
        </authorList>
    </citation>
    <scope>NUCLEOTIDE SEQUENCE</scope>
    <source>
        <strain evidence="3">FCG-7</strain>
    </source>
</reference>
<dbReference type="InterPro" id="IPR001054">
    <property type="entry name" value="A/G_cyclase"/>
</dbReference>
<name>A0AAU7F7A2_9NEIS</name>
<dbReference type="GO" id="GO:0035556">
    <property type="term" value="P:intracellular signal transduction"/>
    <property type="evidence" value="ECO:0007669"/>
    <property type="project" value="InterPro"/>
</dbReference>